<dbReference type="EMBL" id="KN824381">
    <property type="protein sequence ID" value="KIM21486.1"/>
    <property type="molecule type" value="Genomic_DNA"/>
</dbReference>
<protein>
    <submittedName>
        <fullName evidence="1">Uncharacterized protein</fullName>
    </submittedName>
</protein>
<dbReference type="HOGENOM" id="CLU_2851150_0_0_1"/>
<keyword evidence="2" id="KW-1185">Reference proteome</keyword>
<evidence type="ECO:0000313" key="1">
    <source>
        <dbReference type="EMBL" id="KIM21486.1"/>
    </source>
</evidence>
<organism evidence="1 2">
    <name type="scientific">Serendipita vermifera MAFF 305830</name>
    <dbReference type="NCBI Taxonomy" id="933852"/>
    <lineage>
        <taxon>Eukaryota</taxon>
        <taxon>Fungi</taxon>
        <taxon>Dikarya</taxon>
        <taxon>Basidiomycota</taxon>
        <taxon>Agaricomycotina</taxon>
        <taxon>Agaricomycetes</taxon>
        <taxon>Sebacinales</taxon>
        <taxon>Serendipitaceae</taxon>
        <taxon>Serendipita</taxon>
    </lineage>
</organism>
<reference evidence="1 2" key="1">
    <citation type="submission" date="2014-04" db="EMBL/GenBank/DDBJ databases">
        <authorList>
            <consortium name="DOE Joint Genome Institute"/>
            <person name="Kuo A."/>
            <person name="Zuccaro A."/>
            <person name="Kohler A."/>
            <person name="Nagy L.G."/>
            <person name="Floudas D."/>
            <person name="Copeland A."/>
            <person name="Barry K.W."/>
            <person name="Cichocki N."/>
            <person name="Veneault-Fourrey C."/>
            <person name="LaButti K."/>
            <person name="Lindquist E.A."/>
            <person name="Lipzen A."/>
            <person name="Lundell T."/>
            <person name="Morin E."/>
            <person name="Murat C."/>
            <person name="Sun H."/>
            <person name="Tunlid A."/>
            <person name="Henrissat B."/>
            <person name="Grigoriev I.V."/>
            <person name="Hibbett D.S."/>
            <person name="Martin F."/>
            <person name="Nordberg H.P."/>
            <person name="Cantor M.N."/>
            <person name="Hua S.X."/>
        </authorList>
    </citation>
    <scope>NUCLEOTIDE SEQUENCE [LARGE SCALE GENOMIC DNA]</scope>
    <source>
        <strain evidence="1 2">MAFF 305830</strain>
    </source>
</reference>
<dbReference type="AlphaFoldDB" id="A0A0C3AQE4"/>
<sequence length="65" mass="7129">MTTCLALQILSSLAYSPSVHNTNLAVNVPTCSKEELVHKQDADTMFAYAEATINPRDMKFGVDIL</sequence>
<reference evidence="2" key="2">
    <citation type="submission" date="2015-01" db="EMBL/GenBank/DDBJ databases">
        <title>Evolutionary Origins and Diversification of the Mycorrhizal Mutualists.</title>
        <authorList>
            <consortium name="DOE Joint Genome Institute"/>
            <consortium name="Mycorrhizal Genomics Consortium"/>
            <person name="Kohler A."/>
            <person name="Kuo A."/>
            <person name="Nagy L.G."/>
            <person name="Floudas D."/>
            <person name="Copeland A."/>
            <person name="Barry K.W."/>
            <person name="Cichocki N."/>
            <person name="Veneault-Fourrey C."/>
            <person name="LaButti K."/>
            <person name="Lindquist E.A."/>
            <person name="Lipzen A."/>
            <person name="Lundell T."/>
            <person name="Morin E."/>
            <person name="Murat C."/>
            <person name="Riley R."/>
            <person name="Ohm R."/>
            <person name="Sun H."/>
            <person name="Tunlid A."/>
            <person name="Henrissat B."/>
            <person name="Grigoriev I.V."/>
            <person name="Hibbett D.S."/>
            <person name="Martin F."/>
        </authorList>
    </citation>
    <scope>NUCLEOTIDE SEQUENCE [LARGE SCALE GENOMIC DNA]</scope>
    <source>
        <strain evidence="2">MAFF 305830</strain>
    </source>
</reference>
<name>A0A0C3AQE4_SERVB</name>
<accession>A0A0C3AQE4</accession>
<gene>
    <name evidence="1" type="ORF">M408DRAFT_29511</name>
</gene>
<evidence type="ECO:0000313" key="2">
    <source>
        <dbReference type="Proteomes" id="UP000054097"/>
    </source>
</evidence>
<dbReference type="Proteomes" id="UP000054097">
    <property type="component" value="Unassembled WGS sequence"/>
</dbReference>
<proteinExistence type="predicted"/>